<feature type="region of interest" description="Disordered" evidence="1">
    <location>
        <begin position="1"/>
        <end position="66"/>
    </location>
</feature>
<feature type="transmembrane region" description="Helical" evidence="2">
    <location>
        <begin position="145"/>
        <end position="168"/>
    </location>
</feature>
<dbReference type="Proteomes" id="UP000235786">
    <property type="component" value="Unassembled WGS sequence"/>
</dbReference>
<feature type="compositionally biased region" description="Low complexity" evidence="1">
    <location>
        <begin position="40"/>
        <end position="49"/>
    </location>
</feature>
<proteinExistence type="predicted"/>
<evidence type="ECO:0000256" key="1">
    <source>
        <dbReference type="SAM" id="MobiDB-lite"/>
    </source>
</evidence>
<evidence type="ECO:0000313" key="4">
    <source>
        <dbReference type="Proteomes" id="UP000235786"/>
    </source>
</evidence>
<dbReference type="AlphaFoldDB" id="A0A2J6QV98"/>
<keyword evidence="2" id="KW-0472">Membrane</keyword>
<protein>
    <submittedName>
        <fullName evidence="3">Uncharacterized protein</fullName>
    </submittedName>
</protein>
<keyword evidence="4" id="KW-1185">Reference proteome</keyword>
<name>A0A2J6QV98_HYAVF</name>
<organism evidence="3 4">
    <name type="scientific">Hyaloscypha variabilis (strain UAMH 11265 / GT02V1 / F)</name>
    <name type="common">Meliniomyces variabilis</name>
    <dbReference type="NCBI Taxonomy" id="1149755"/>
    <lineage>
        <taxon>Eukaryota</taxon>
        <taxon>Fungi</taxon>
        <taxon>Dikarya</taxon>
        <taxon>Ascomycota</taxon>
        <taxon>Pezizomycotina</taxon>
        <taxon>Leotiomycetes</taxon>
        <taxon>Helotiales</taxon>
        <taxon>Hyaloscyphaceae</taxon>
        <taxon>Hyaloscypha</taxon>
        <taxon>Hyaloscypha variabilis</taxon>
    </lineage>
</organism>
<accession>A0A2J6QV98</accession>
<sequence>MAAPLPSLRIDDHNDEDINESKIESPKNLAPHNSHHRHSSTTSDSSCDSPPQVNLEDPSSKSLLPKSSYTSTIDLENVDSPQAEGGRPRFRYGFKTNAKENIGQFWRRRPRLRERTTSTFEGHFAHGKPGWWHKQMLVDRSLRSMAGFTAVCAVAMLIIIFSYLSAFVKRTNLKSTSVGGRAGESCAVMEKQNVAVRTHTNNWSQL</sequence>
<dbReference type="EMBL" id="KZ613968">
    <property type="protein sequence ID" value="PMD30186.1"/>
    <property type="molecule type" value="Genomic_DNA"/>
</dbReference>
<dbReference type="OrthoDB" id="5429634at2759"/>
<evidence type="ECO:0000256" key="2">
    <source>
        <dbReference type="SAM" id="Phobius"/>
    </source>
</evidence>
<gene>
    <name evidence="3" type="ORF">L207DRAFT_614551</name>
</gene>
<evidence type="ECO:0000313" key="3">
    <source>
        <dbReference type="EMBL" id="PMD30186.1"/>
    </source>
</evidence>
<keyword evidence="2" id="KW-0812">Transmembrane</keyword>
<keyword evidence="2" id="KW-1133">Transmembrane helix</keyword>
<reference evidence="3 4" key="1">
    <citation type="submission" date="2016-04" db="EMBL/GenBank/DDBJ databases">
        <title>A degradative enzymes factory behind the ericoid mycorrhizal symbiosis.</title>
        <authorList>
            <consortium name="DOE Joint Genome Institute"/>
            <person name="Martino E."/>
            <person name="Morin E."/>
            <person name="Grelet G."/>
            <person name="Kuo A."/>
            <person name="Kohler A."/>
            <person name="Daghino S."/>
            <person name="Barry K."/>
            <person name="Choi C."/>
            <person name="Cichocki N."/>
            <person name="Clum A."/>
            <person name="Copeland A."/>
            <person name="Hainaut M."/>
            <person name="Haridas S."/>
            <person name="Labutti K."/>
            <person name="Lindquist E."/>
            <person name="Lipzen A."/>
            <person name="Khouja H.-R."/>
            <person name="Murat C."/>
            <person name="Ohm R."/>
            <person name="Olson A."/>
            <person name="Spatafora J."/>
            <person name="Veneault-Fourrey C."/>
            <person name="Henrissat B."/>
            <person name="Grigoriev I."/>
            <person name="Martin F."/>
            <person name="Perotto S."/>
        </authorList>
    </citation>
    <scope>NUCLEOTIDE SEQUENCE [LARGE SCALE GENOMIC DNA]</scope>
    <source>
        <strain evidence="3 4">F</strain>
    </source>
</reference>